<gene>
    <name evidence="8" type="ORF">SAMN04488026_1001169</name>
</gene>
<keyword evidence="2 6" id="KW-0349">Heme</keyword>
<evidence type="ECO:0000313" key="9">
    <source>
        <dbReference type="Proteomes" id="UP000199382"/>
    </source>
</evidence>
<feature type="domain" description="Cytochrome c" evidence="7">
    <location>
        <begin position="1"/>
        <end position="104"/>
    </location>
</feature>
<dbReference type="InterPro" id="IPR036909">
    <property type="entry name" value="Cyt_c-like_dom_sf"/>
</dbReference>
<dbReference type="RefSeq" id="WP_280138456.1">
    <property type="nucleotide sequence ID" value="NZ_FNEK01000001.1"/>
</dbReference>
<accession>A0A1G8J047</accession>
<protein>
    <submittedName>
        <fullName evidence="8">Cytochrome c</fullName>
    </submittedName>
</protein>
<dbReference type="InterPro" id="IPR009056">
    <property type="entry name" value="Cyt_c-like_dom"/>
</dbReference>
<evidence type="ECO:0000256" key="2">
    <source>
        <dbReference type="ARBA" id="ARBA00022617"/>
    </source>
</evidence>
<dbReference type="GO" id="GO:0020037">
    <property type="term" value="F:heme binding"/>
    <property type="evidence" value="ECO:0007669"/>
    <property type="project" value="InterPro"/>
</dbReference>
<keyword evidence="1" id="KW-0813">Transport</keyword>
<dbReference type="PANTHER" id="PTHR11961">
    <property type="entry name" value="CYTOCHROME C"/>
    <property type="match status" value="1"/>
</dbReference>
<dbReference type="SUPFAM" id="SSF46626">
    <property type="entry name" value="Cytochrome c"/>
    <property type="match status" value="1"/>
</dbReference>
<evidence type="ECO:0000256" key="4">
    <source>
        <dbReference type="ARBA" id="ARBA00022982"/>
    </source>
</evidence>
<dbReference type="STRING" id="571298.SAMN04488026_1001169"/>
<dbReference type="Proteomes" id="UP000199382">
    <property type="component" value="Unassembled WGS sequence"/>
</dbReference>
<keyword evidence="3 6" id="KW-0479">Metal-binding</keyword>
<dbReference type="Pfam" id="PF00034">
    <property type="entry name" value="Cytochrom_C"/>
    <property type="match status" value="1"/>
</dbReference>
<dbReference type="PRINTS" id="PR00604">
    <property type="entry name" value="CYTCHRMECIAB"/>
</dbReference>
<evidence type="ECO:0000313" key="8">
    <source>
        <dbReference type="EMBL" id="SDI24090.1"/>
    </source>
</evidence>
<keyword evidence="9" id="KW-1185">Reference proteome</keyword>
<evidence type="ECO:0000259" key="7">
    <source>
        <dbReference type="PROSITE" id="PS51007"/>
    </source>
</evidence>
<dbReference type="PROSITE" id="PS51007">
    <property type="entry name" value="CYTC"/>
    <property type="match status" value="1"/>
</dbReference>
<evidence type="ECO:0000256" key="1">
    <source>
        <dbReference type="ARBA" id="ARBA00022448"/>
    </source>
</evidence>
<dbReference type="GO" id="GO:0046872">
    <property type="term" value="F:metal ion binding"/>
    <property type="evidence" value="ECO:0007669"/>
    <property type="project" value="UniProtKB-KW"/>
</dbReference>
<keyword evidence="4" id="KW-0249">Electron transport</keyword>
<organism evidence="8 9">
    <name type="scientific">Aliiruegeria lutimaris</name>
    <dbReference type="NCBI Taxonomy" id="571298"/>
    <lineage>
        <taxon>Bacteria</taxon>
        <taxon>Pseudomonadati</taxon>
        <taxon>Pseudomonadota</taxon>
        <taxon>Alphaproteobacteria</taxon>
        <taxon>Rhodobacterales</taxon>
        <taxon>Roseobacteraceae</taxon>
        <taxon>Aliiruegeria</taxon>
    </lineage>
</organism>
<name>A0A1G8J047_9RHOB</name>
<dbReference type="InterPro" id="IPR002327">
    <property type="entry name" value="Cyt_c_1A/1B"/>
</dbReference>
<reference evidence="8 9" key="1">
    <citation type="submission" date="2016-10" db="EMBL/GenBank/DDBJ databases">
        <authorList>
            <person name="de Groot N.N."/>
        </authorList>
    </citation>
    <scope>NUCLEOTIDE SEQUENCE [LARGE SCALE GENOMIC DNA]</scope>
    <source>
        <strain evidence="8 9">DSM 25294</strain>
    </source>
</reference>
<dbReference type="GO" id="GO:0009055">
    <property type="term" value="F:electron transfer activity"/>
    <property type="evidence" value="ECO:0007669"/>
    <property type="project" value="InterPro"/>
</dbReference>
<proteinExistence type="predicted"/>
<sequence length="105" mass="11101">MRGRELATTRCVKCHVVESGSDAGASSDYSGPPIVAIFGRPVAAADGFAYSRALSAFGGEWTEDRLFAWILHPMLTVPGALMPEVKSLAEGDIADIVAYLKTVAD</sequence>
<dbReference type="AlphaFoldDB" id="A0A1G8J047"/>
<dbReference type="EMBL" id="FNEK01000001">
    <property type="protein sequence ID" value="SDI24090.1"/>
    <property type="molecule type" value="Genomic_DNA"/>
</dbReference>
<evidence type="ECO:0000256" key="5">
    <source>
        <dbReference type="ARBA" id="ARBA00023004"/>
    </source>
</evidence>
<keyword evidence="5 6" id="KW-0408">Iron</keyword>
<evidence type="ECO:0000256" key="3">
    <source>
        <dbReference type="ARBA" id="ARBA00022723"/>
    </source>
</evidence>
<dbReference type="Gene3D" id="1.10.760.10">
    <property type="entry name" value="Cytochrome c-like domain"/>
    <property type="match status" value="1"/>
</dbReference>
<evidence type="ECO:0000256" key="6">
    <source>
        <dbReference type="PROSITE-ProRule" id="PRU00433"/>
    </source>
</evidence>